<reference evidence="3 4" key="1">
    <citation type="submission" date="2020-08" db="EMBL/GenBank/DDBJ databases">
        <title>Genome public.</title>
        <authorList>
            <person name="Liu C."/>
            <person name="Sun Q."/>
        </authorList>
    </citation>
    <scope>NUCLEOTIDE SEQUENCE [LARGE SCALE GENOMIC DNA]</scope>
    <source>
        <strain evidence="3 4">BX3</strain>
    </source>
</reference>
<keyword evidence="4" id="KW-1185">Reference proteome</keyword>
<gene>
    <name evidence="3" type="ORF">H8700_10105</name>
</gene>
<name>A0ABR7MW78_9FIRM</name>
<evidence type="ECO:0000256" key="1">
    <source>
        <dbReference type="SAM" id="MobiDB-lite"/>
    </source>
</evidence>
<feature type="region of interest" description="Disordered" evidence="1">
    <location>
        <begin position="131"/>
        <end position="150"/>
    </location>
</feature>
<dbReference type="InterPro" id="IPR046131">
    <property type="entry name" value="DUF6128"/>
</dbReference>
<protein>
    <recommendedName>
        <fullName evidence="2">DUF6128 domain-containing protein</fullName>
    </recommendedName>
</protein>
<dbReference type="Proteomes" id="UP000637513">
    <property type="component" value="Unassembled WGS sequence"/>
</dbReference>
<accession>A0ABR7MW78</accession>
<proteinExistence type="predicted"/>
<feature type="region of interest" description="Disordered" evidence="1">
    <location>
        <begin position="202"/>
        <end position="221"/>
    </location>
</feature>
<dbReference type="RefSeq" id="WP_249305538.1">
    <property type="nucleotide sequence ID" value="NZ_JACRSW010000033.1"/>
</dbReference>
<feature type="region of interest" description="Disordered" evidence="1">
    <location>
        <begin position="156"/>
        <end position="189"/>
    </location>
</feature>
<comment type="caution">
    <text evidence="3">The sequence shown here is derived from an EMBL/GenBank/DDBJ whole genome shotgun (WGS) entry which is preliminary data.</text>
</comment>
<feature type="domain" description="DUF6128" evidence="2">
    <location>
        <begin position="285"/>
        <end position="373"/>
    </location>
</feature>
<evidence type="ECO:0000313" key="4">
    <source>
        <dbReference type="Proteomes" id="UP000637513"/>
    </source>
</evidence>
<feature type="compositionally biased region" description="Basic and acidic residues" evidence="1">
    <location>
        <begin position="156"/>
        <end position="165"/>
    </location>
</feature>
<evidence type="ECO:0000259" key="2">
    <source>
        <dbReference type="Pfam" id="PF19623"/>
    </source>
</evidence>
<evidence type="ECO:0000313" key="3">
    <source>
        <dbReference type="EMBL" id="MBC8558056.1"/>
    </source>
</evidence>
<organism evidence="3 4">
    <name type="scientific">Jutongia hominis</name>
    <dbReference type="NCBI Taxonomy" id="2763664"/>
    <lineage>
        <taxon>Bacteria</taxon>
        <taxon>Bacillati</taxon>
        <taxon>Bacillota</taxon>
        <taxon>Clostridia</taxon>
        <taxon>Lachnospirales</taxon>
        <taxon>Lachnospiraceae</taxon>
        <taxon>Jutongia</taxon>
    </lineage>
</organism>
<dbReference type="Pfam" id="PF19623">
    <property type="entry name" value="DUF6128"/>
    <property type="match status" value="1"/>
</dbReference>
<dbReference type="EMBL" id="JACRSW010000033">
    <property type="protein sequence ID" value="MBC8558056.1"/>
    <property type="molecule type" value="Genomic_DNA"/>
</dbReference>
<sequence>MNQYERMVSYLYSYKNGEKLANVGYAKVEKRGMQCRIMVQMRAVVTQNAPCVYLYCQKEDGIRTIMIGKMYARGTNLLCKSETKRDDLFGTGKSIEDMDGIYIDIQSDLYFNTTWKKDYFYKGAPEEYQKETMERKKTDPGTAGQNDCEDKLQMEKRKVEEEKTQAAEIPDLTTPQQTAEMQKQVIPSKEQKAVIQNQVATPQQKADIKNQAKAPQQEQSAISKEIVMDSSMAREIKEAAKEAAKGEIQMQSVCNACPFKDHTMDYGQKILCSFPTMHPFCEDAIEGCVRIEPKDIGCLPMSEWSLSGNRFLLHGYYCYRHLIFVKGNDRRYYIGVPGIYHEKEKKQAAMYGFCEFLTIGEFEKTTGAFGYWVRRLVEA</sequence>